<accession>A0A3E3ICG7</accession>
<gene>
    <name evidence="3" type="ORF">DWY69_26475</name>
    <name evidence="2" type="ORF">DXC51_06705</name>
</gene>
<evidence type="ECO:0000313" key="2">
    <source>
        <dbReference type="EMBL" id="RGE63625.1"/>
    </source>
</evidence>
<evidence type="ECO:0000313" key="4">
    <source>
        <dbReference type="Proteomes" id="UP000260812"/>
    </source>
</evidence>
<keyword evidence="3" id="KW-0413">Isomerase</keyword>
<dbReference type="InterPro" id="IPR036237">
    <property type="entry name" value="Xyl_isomerase-like_sf"/>
</dbReference>
<dbReference type="OrthoDB" id="9815124at2"/>
<dbReference type="GO" id="GO:0016853">
    <property type="term" value="F:isomerase activity"/>
    <property type="evidence" value="ECO:0007669"/>
    <property type="project" value="UniProtKB-KW"/>
</dbReference>
<dbReference type="GeneID" id="97986575"/>
<dbReference type="PANTHER" id="PTHR12110">
    <property type="entry name" value="HYDROXYPYRUVATE ISOMERASE"/>
    <property type="match status" value="1"/>
</dbReference>
<sequence length="288" mass="32346">MKNFKILKNCIISGFADEIDKSVDNQIALLKELKISHVEFRSGDGKGIAEFTIEEAKSVKEKLDQNGIRISALGSPIGKIGILDDFEPHFEVFQHVCELAKIMGTDRIRMFSFYLPEEGEPAQYREEVLRRMRRMAEYAAAKNLILQHENEKGIYGDNAARCLDLMEEFYGPAFQCTFDFANFVQCRQDTLEAYDMLKPYISYIHVKDAMWEDGMVVPAGMGDGHVAEILEKLDQNGYQGFLSLEPHLADFAGFKGLEQLSKAKGRSDGASAFCQAYAALVGLLENAI</sequence>
<name>A0A3E3ICG7_9FIRM</name>
<dbReference type="PANTHER" id="PTHR12110:SF53">
    <property type="entry name" value="BLR5974 PROTEIN"/>
    <property type="match status" value="1"/>
</dbReference>
<dbReference type="Proteomes" id="UP000261166">
    <property type="component" value="Unassembled WGS sequence"/>
</dbReference>
<feature type="domain" description="Xylose isomerase-like TIM barrel" evidence="1">
    <location>
        <begin position="28"/>
        <end position="247"/>
    </location>
</feature>
<protein>
    <submittedName>
        <fullName evidence="3">Sugar phosphate isomerase/epimerase</fullName>
    </submittedName>
</protein>
<dbReference type="InterPro" id="IPR050312">
    <property type="entry name" value="IolE/XylAMocC-like"/>
</dbReference>
<reference evidence="3 5" key="1">
    <citation type="submission" date="2018-08" db="EMBL/GenBank/DDBJ databases">
        <title>A genome reference for cultivated species of the human gut microbiota.</title>
        <authorList>
            <person name="Zou Y."/>
            <person name="Xue W."/>
            <person name="Luo G."/>
        </authorList>
    </citation>
    <scope>NUCLEOTIDE SEQUENCE [LARGE SCALE GENOMIC DNA]</scope>
    <source>
        <strain evidence="3 5">AF26-4BH</strain>
        <strain evidence="2">TF05-5AC</strain>
    </source>
</reference>
<dbReference type="EMBL" id="QVLV01000003">
    <property type="protein sequence ID" value="RGE63625.1"/>
    <property type="molecule type" value="Genomic_DNA"/>
</dbReference>
<proteinExistence type="predicted"/>
<dbReference type="Proteomes" id="UP000260812">
    <property type="component" value="Unassembled WGS sequence"/>
</dbReference>
<dbReference type="Gene3D" id="3.20.20.150">
    <property type="entry name" value="Divalent-metal-dependent TIM barrel enzymes"/>
    <property type="match status" value="1"/>
</dbReference>
<comment type="caution">
    <text evidence="3">The sequence shown here is derived from an EMBL/GenBank/DDBJ whole genome shotgun (WGS) entry which is preliminary data.</text>
</comment>
<dbReference type="InterPro" id="IPR013022">
    <property type="entry name" value="Xyl_isomerase-like_TIM-brl"/>
</dbReference>
<organism evidence="3 5">
    <name type="scientific">Eisenbergiella massiliensis</name>
    <dbReference type="NCBI Taxonomy" id="1720294"/>
    <lineage>
        <taxon>Bacteria</taxon>
        <taxon>Bacillati</taxon>
        <taxon>Bacillota</taxon>
        <taxon>Clostridia</taxon>
        <taxon>Lachnospirales</taxon>
        <taxon>Lachnospiraceae</taxon>
        <taxon>Eisenbergiella</taxon>
    </lineage>
</organism>
<keyword evidence="4" id="KW-1185">Reference proteome</keyword>
<dbReference type="AlphaFoldDB" id="A0A3E3ICG7"/>
<dbReference type="EMBL" id="QVLU01000037">
    <property type="protein sequence ID" value="RGE64736.1"/>
    <property type="molecule type" value="Genomic_DNA"/>
</dbReference>
<dbReference type="Pfam" id="PF01261">
    <property type="entry name" value="AP_endonuc_2"/>
    <property type="match status" value="1"/>
</dbReference>
<dbReference type="RefSeq" id="WP_044914709.1">
    <property type="nucleotide sequence ID" value="NZ_CALBAU010000285.1"/>
</dbReference>
<evidence type="ECO:0000313" key="5">
    <source>
        <dbReference type="Proteomes" id="UP000261166"/>
    </source>
</evidence>
<dbReference type="SUPFAM" id="SSF51658">
    <property type="entry name" value="Xylose isomerase-like"/>
    <property type="match status" value="1"/>
</dbReference>
<evidence type="ECO:0000313" key="3">
    <source>
        <dbReference type="EMBL" id="RGE64736.1"/>
    </source>
</evidence>
<evidence type="ECO:0000259" key="1">
    <source>
        <dbReference type="Pfam" id="PF01261"/>
    </source>
</evidence>